<dbReference type="EMBL" id="JADQDF010000001">
    <property type="protein sequence ID" value="MBW0131143.1"/>
    <property type="molecule type" value="Genomic_DNA"/>
</dbReference>
<feature type="compositionally biased region" description="Basic and acidic residues" evidence="1">
    <location>
        <begin position="102"/>
        <end position="115"/>
    </location>
</feature>
<feature type="region of interest" description="Disordered" evidence="1">
    <location>
        <begin position="95"/>
        <end position="115"/>
    </location>
</feature>
<evidence type="ECO:0000313" key="2">
    <source>
        <dbReference type="EMBL" id="MBW0131143.1"/>
    </source>
</evidence>
<evidence type="ECO:0000313" key="4">
    <source>
        <dbReference type="Proteomes" id="UP000694300"/>
    </source>
</evidence>
<name>A0ABS6UK12_9PSEU</name>
<protein>
    <submittedName>
        <fullName evidence="3">Uncharacterized protein</fullName>
    </submittedName>
</protein>
<evidence type="ECO:0000313" key="3">
    <source>
        <dbReference type="EMBL" id="MBW0132595.1"/>
    </source>
</evidence>
<comment type="caution">
    <text evidence="3">The sequence shown here is derived from an EMBL/GenBank/DDBJ whole genome shotgun (WGS) entry which is preliminary data.</text>
</comment>
<dbReference type="EMBL" id="JADQDF010000003">
    <property type="protein sequence ID" value="MBW0132595.1"/>
    <property type="molecule type" value="Genomic_DNA"/>
</dbReference>
<keyword evidence="4" id="KW-1185">Reference proteome</keyword>
<evidence type="ECO:0000256" key="1">
    <source>
        <dbReference type="SAM" id="MobiDB-lite"/>
    </source>
</evidence>
<dbReference type="Proteomes" id="UP000694300">
    <property type="component" value="Unassembled WGS sequence"/>
</dbReference>
<organism evidence="3 4">
    <name type="scientific">Pseudonocardia oceani</name>
    <dbReference type="NCBI Taxonomy" id="2792013"/>
    <lineage>
        <taxon>Bacteria</taxon>
        <taxon>Bacillati</taxon>
        <taxon>Actinomycetota</taxon>
        <taxon>Actinomycetes</taxon>
        <taxon>Pseudonocardiales</taxon>
        <taxon>Pseudonocardiaceae</taxon>
        <taxon>Pseudonocardia</taxon>
    </lineage>
</organism>
<reference evidence="3 4" key="1">
    <citation type="submission" date="2020-11" db="EMBL/GenBank/DDBJ databases">
        <title>Pseudonocardia abyssalis sp. nov. and Pseudonocardia oceani sp. nov., description and phylogenomic analysis of two novel actinomycetes isolated from the deep Southern Ocean.</title>
        <authorList>
            <person name="Parra J."/>
        </authorList>
    </citation>
    <scope>NUCLEOTIDE SEQUENCE [LARGE SCALE GENOMIC DNA]</scope>
    <source>
        <strain evidence="3">KRD-185</strain>
        <strain evidence="4">KRD185</strain>
    </source>
</reference>
<accession>A0ABS6UK12</accession>
<dbReference type="RefSeq" id="WP_218596106.1">
    <property type="nucleotide sequence ID" value="NZ_JADQDE010000107.1"/>
</dbReference>
<gene>
    <name evidence="2" type="ORF">I4I82_26185</name>
    <name evidence="3" type="ORF">I4I82_33650</name>
</gene>
<sequence>MSGFYAAPVRDLGDPAADPPGTVRVDADPTDQHAHLFDRDARRAVKTAQTRPAGQRWVLISGARDITWFYDDEVASWPVVPAYAVSAPWTLAAAQPAPATPAHERGDLDVEAFRG</sequence>
<feature type="region of interest" description="Disordered" evidence="1">
    <location>
        <begin position="1"/>
        <end position="30"/>
    </location>
</feature>
<proteinExistence type="predicted"/>